<dbReference type="InterPro" id="IPR025241">
    <property type="entry name" value="DUF4190"/>
</dbReference>
<name>A0ABQ1UEI4_9NOCA</name>
<feature type="domain" description="DUF4190" evidence="3">
    <location>
        <begin position="98"/>
        <end position="153"/>
    </location>
</feature>
<reference evidence="5" key="1">
    <citation type="journal article" date="2019" name="Int. J. Syst. Evol. Microbiol.">
        <title>The Global Catalogue of Microorganisms (GCM) 10K type strain sequencing project: providing services to taxonomists for standard genome sequencing and annotation.</title>
        <authorList>
            <consortium name="The Broad Institute Genomics Platform"/>
            <consortium name="The Broad Institute Genome Sequencing Center for Infectious Disease"/>
            <person name="Wu L."/>
            <person name="Ma J."/>
        </authorList>
    </citation>
    <scope>NUCLEOTIDE SEQUENCE [LARGE SCALE GENOMIC DNA]</scope>
    <source>
        <strain evidence="5">CCM 7855</strain>
    </source>
</reference>
<evidence type="ECO:0000256" key="1">
    <source>
        <dbReference type="SAM" id="MobiDB-lite"/>
    </source>
</evidence>
<keyword evidence="2" id="KW-0472">Membrane</keyword>
<feature type="compositionally biased region" description="Pro residues" evidence="1">
    <location>
        <begin position="1"/>
        <end position="21"/>
    </location>
</feature>
<feature type="transmembrane region" description="Helical" evidence="2">
    <location>
        <begin position="139"/>
        <end position="161"/>
    </location>
</feature>
<protein>
    <recommendedName>
        <fullName evidence="3">DUF4190 domain-containing protein</fullName>
    </recommendedName>
</protein>
<gene>
    <name evidence="4" type="ORF">GCM10007298_10240</name>
</gene>
<organism evidence="4 5">
    <name type="scientific">Williamsia phyllosphaerae</name>
    <dbReference type="NCBI Taxonomy" id="885042"/>
    <lineage>
        <taxon>Bacteria</taxon>
        <taxon>Bacillati</taxon>
        <taxon>Actinomycetota</taxon>
        <taxon>Actinomycetes</taxon>
        <taxon>Mycobacteriales</taxon>
        <taxon>Nocardiaceae</taxon>
        <taxon>Williamsia</taxon>
    </lineage>
</organism>
<evidence type="ECO:0000256" key="2">
    <source>
        <dbReference type="SAM" id="Phobius"/>
    </source>
</evidence>
<accession>A0ABQ1UEI4</accession>
<sequence length="166" mass="17598">MSQPGPPPTRGPAPRSGPPPRFEPRHGPAPEAPTRAHPPEVLSGPAADSNAAYSLSRPEQQYQSTRTAPTVDTPLHHDDHDPESNAMTAAPRNSTNVLAIVALVLSFLGLTSIFGVICGHIARRQIRTTREQGDSLAVAALWLGYFYIGAAVLCLIVYFAIAGQGS</sequence>
<evidence type="ECO:0000259" key="3">
    <source>
        <dbReference type="Pfam" id="PF13828"/>
    </source>
</evidence>
<feature type="compositionally biased region" description="Basic and acidic residues" evidence="1">
    <location>
        <begin position="74"/>
        <end position="83"/>
    </location>
</feature>
<dbReference type="RefSeq" id="WP_188487504.1">
    <property type="nucleotide sequence ID" value="NZ_BMCS01000001.1"/>
</dbReference>
<keyword evidence="2" id="KW-0812">Transmembrane</keyword>
<keyword evidence="5" id="KW-1185">Reference proteome</keyword>
<feature type="transmembrane region" description="Helical" evidence="2">
    <location>
        <begin position="97"/>
        <end position="118"/>
    </location>
</feature>
<dbReference type="EMBL" id="BMCS01000001">
    <property type="protein sequence ID" value="GGF16157.1"/>
    <property type="molecule type" value="Genomic_DNA"/>
</dbReference>
<evidence type="ECO:0000313" key="4">
    <source>
        <dbReference type="EMBL" id="GGF16157.1"/>
    </source>
</evidence>
<dbReference type="Proteomes" id="UP000632454">
    <property type="component" value="Unassembled WGS sequence"/>
</dbReference>
<dbReference type="Pfam" id="PF13828">
    <property type="entry name" value="DUF4190"/>
    <property type="match status" value="1"/>
</dbReference>
<evidence type="ECO:0000313" key="5">
    <source>
        <dbReference type="Proteomes" id="UP000632454"/>
    </source>
</evidence>
<feature type="region of interest" description="Disordered" evidence="1">
    <location>
        <begin position="1"/>
        <end position="90"/>
    </location>
</feature>
<feature type="compositionally biased region" description="Polar residues" evidence="1">
    <location>
        <begin position="51"/>
        <end position="70"/>
    </location>
</feature>
<proteinExistence type="predicted"/>
<comment type="caution">
    <text evidence="4">The sequence shown here is derived from an EMBL/GenBank/DDBJ whole genome shotgun (WGS) entry which is preliminary data.</text>
</comment>
<keyword evidence="2" id="KW-1133">Transmembrane helix</keyword>